<evidence type="ECO:0000256" key="7">
    <source>
        <dbReference type="PROSITE-ProRule" id="PRU00339"/>
    </source>
</evidence>
<dbReference type="Gene3D" id="3.30.2010.10">
    <property type="entry name" value="Metalloproteases ('zincins'), catalytic domain"/>
    <property type="match status" value="1"/>
</dbReference>
<evidence type="ECO:0000256" key="1">
    <source>
        <dbReference type="ARBA" id="ARBA00001947"/>
    </source>
</evidence>
<dbReference type="PANTHER" id="PTHR22726">
    <property type="entry name" value="METALLOENDOPEPTIDASE OMA1"/>
    <property type="match status" value="1"/>
</dbReference>
<evidence type="ECO:0000259" key="9">
    <source>
        <dbReference type="Pfam" id="PF01435"/>
    </source>
</evidence>
<keyword evidence="2" id="KW-0645">Protease</keyword>
<dbReference type="InterPro" id="IPR001915">
    <property type="entry name" value="Peptidase_M48"/>
</dbReference>
<keyword evidence="3" id="KW-0479">Metal-binding</keyword>
<evidence type="ECO:0000256" key="8">
    <source>
        <dbReference type="SAM" id="SignalP"/>
    </source>
</evidence>
<evidence type="ECO:0000313" key="11">
    <source>
        <dbReference type="Proteomes" id="UP001320715"/>
    </source>
</evidence>
<keyword evidence="5" id="KW-0862">Zinc</keyword>
<dbReference type="Gene3D" id="1.25.40.10">
    <property type="entry name" value="Tetratricopeptide repeat domain"/>
    <property type="match status" value="1"/>
</dbReference>
<feature type="chain" id="PRO_5045562447" evidence="8">
    <location>
        <begin position="48"/>
        <end position="472"/>
    </location>
</feature>
<dbReference type="PANTHER" id="PTHR22726:SF1">
    <property type="entry name" value="METALLOENDOPEPTIDASE OMA1, MITOCHONDRIAL"/>
    <property type="match status" value="1"/>
</dbReference>
<keyword evidence="4" id="KW-0378">Hydrolase</keyword>
<reference evidence="10 11" key="1">
    <citation type="submission" date="2020-01" db="EMBL/GenBank/DDBJ databases">
        <title>Genomes of bacteria type strains.</title>
        <authorList>
            <person name="Chen J."/>
            <person name="Zhu S."/>
            <person name="Yang J."/>
        </authorList>
    </citation>
    <scope>NUCLEOTIDE SEQUENCE [LARGE SCALE GENOMIC DNA]</scope>
    <source>
        <strain evidence="10 11">DSM 16655</strain>
    </source>
</reference>
<evidence type="ECO:0000256" key="5">
    <source>
        <dbReference type="ARBA" id="ARBA00022833"/>
    </source>
</evidence>
<evidence type="ECO:0000256" key="6">
    <source>
        <dbReference type="ARBA" id="ARBA00023049"/>
    </source>
</evidence>
<dbReference type="SUPFAM" id="SSF48452">
    <property type="entry name" value="TPR-like"/>
    <property type="match status" value="1"/>
</dbReference>
<name>A0ABT1CVG8_9HYPH</name>
<dbReference type="Pfam" id="PF13181">
    <property type="entry name" value="TPR_8"/>
    <property type="match status" value="1"/>
</dbReference>
<keyword evidence="8" id="KW-0732">Signal</keyword>
<feature type="repeat" description="TPR" evidence="7">
    <location>
        <begin position="335"/>
        <end position="368"/>
    </location>
</feature>
<dbReference type="Pfam" id="PF01435">
    <property type="entry name" value="Peptidase_M48"/>
    <property type="match status" value="1"/>
</dbReference>
<dbReference type="PROSITE" id="PS50005">
    <property type="entry name" value="TPR"/>
    <property type="match status" value="1"/>
</dbReference>
<dbReference type="InterPro" id="IPR051156">
    <property type="entry name" value="Mito/Outer_Membr_Metalloprot"/>
</dbReference>
<evidence type="ECO:0000256" key="2">
    <source>
        <dbReference type="ARBA" id="ARBA00022670"/>
    </source>
</evidence>
<dbReference type="InterPro" id="IPR011990">
    <property type="entry name" value="TPR-like_helical_dom_sf"/>
</dbReference>
<proteinExistence type="predicted"/>
<keyword evidence="6 10" id="KW-0482">Metalloprotease</keyword>
<evidence type="ECO:0000256" key="3">
    <source>
        <dbReference type="ARBA" id="ARBA00022723"/>
    </source>
</evidence>
<dbReference type="Proteomes" id="UP001320715">
    <property type="component" value="Unassembled WGS sequence"/>
</dbReference>
<feature type="signal peptide" evidence="8">
    <location>
        <begin position="1"/>
        <end position="47"/>
    </location>
</feature>
<feature type="domain" description="Peptidase M48" evidence="9">
    <location>
        <begin position="56"/>
        <end position="254"/>
    </location>
</feature>
<sequence length="472" mass="50612">MRRTSRIMATQFLSGGKAKRGPGWLRRSVATATAVALSLALALPAHAQGRVAVVRDAEIETLLKDYANPIFKAAGLKTSRVQIVLVNDPSFNAFVDGQRMFINTGALADSTVPNEIIGVIAHEAGHLAGGHQQRLREQIATAQTLSIVGSLLGIGALAAGSISGSDTGAQAGGALITATPTLAQRNLLSYRRSEEMNADQAAARYLNATGQSMQGMLTTFQRFSRSLSLSGVQVDPYQISHPLPRERIALLEELARKSKHFDARDPAALNERHQLMRAKIAAYTGGAQAVVRMFSADRGSLAARYGEAIATDLSGNSAASLQKLDALIREQPNNAYFHEFRGEVLLKLRRSDEAIKAFGQALKLDRSKSPLIRARLGFALVASGQPGNMNRAIEELRVALQAEPDNFNAYRHLSQAYGQAGDIANAELAMAEGNFRAGNRREARAFAARALQKLPKGSPGSIRANDILTIGN</sequence>
<accession>A0ABT1CVG8</accession>
<gene>
    <name evidence="10" type="ORF">GTW23_18615</name>
</gene>
<evidence type="ECO:0000313" key="10">
    <source>
        <dbReference type="EMBL" id="MCO6410200.1"/>
    </source>
</evidence>
<dbReference type="InterPro" id="IPR019734">
    <property type="entry name" value="TPR_rpt"/>
</dbReference>
<dbReference type="EMBL" id="JAAAML010000003">
    <property type="protein sequence ID" value="MCO6410200.1"/>
    <property type="molecule type" value="Genomic_DNA"/>
</dbReference>
<keyword evidence="7" id="KW-0802">TPR repeat</keyword>
<dbReference type="CDD" id="cd07324">
    <property type="entry name" value="M48C_Oma1-like"/>
    <property type="match status" value="1"/>
</dbReference>
<dbReference type="GO" id="GO:0008237">
    <property type="term" value="F:metallopeptidase activity"/>
    <property type="evidence" value="ECO:0007669"/>
    <property type="project" value="UniProtKB-KW"/>
</dbReference>
<organism evidence="10 11">
    <name type="scientific">Hoeflea alexandrii</name>
    <dbReference type="NCBI Taxonomy" id="288436"/>
    <lineage>
        <taxon>Bacteria</taxon>
        <taxon>Pseudomonadati</taxon>
        <taxon>Pseudomonadota</taxon>
        <taxon>Alphaproteobacteria</taxon>
        <taxon>Hyphomicrobiales</taxon>
        <taxon>Rhizobiaceae</taxon>
        <taxon>Hoeflea</taxon>
    </lineage>
</organism>
<comment type="cofactor">
    <cofactor evidence="1">
        <name>Zn(2+)</name>
        <dbReference type="ChEBI" id="CHEBI:29105"/>
    </cofactor>
</comment>
<comment type="caution">
    <text evidence="10">The sequence shown here is derived from an EMBL/GenBank/DDBJ whole genome shotgun (WGS) entry which is preliminary data.</text>
</comment>
<evidence type="ECO:0000256" key="4">
    <source>
        <dbReference type="ARBA" id="ARBA00022801"/>
    </source>
</evidence>
<keyword evidence="11" id="KW-1185">Reference proteome</keyword>
<protein>
    <submittedName>
        <fullName evidence="10">M48 family metalloprotease</fullName>
    </submittedName>
</protein>